<dbReference type="Gene3D" id="3.30.60.30">
    <property type="match status" value="1"/>
</dbReference>
<dbReference type="InterPro" id="IPR002350">
    <property type="entry name" value="Kazal_dom"/>
</dbReference>
<feature type="signal peptide" evidence="1">
    <location>
        <begin position="1"/>
        <end position="21"/>
    </location>
</feature>
<reference evidence="3 4" key="1">
    <citation type="submission" date="2024-05" db="EMBL/GenBank/DDBJ databases">
        <authorList>
            <person name="Wallberg A."/>
        </authorList>
    </citation>
    <scope>NUCLEOTIDE SEQUENCE [LARGE SCALE GENOMIC DNA]</scope>
</reference>
<dbReference type="EMBL" id="CAXKWB010063911">
    <property type="protein sequence ID" value="CAL4187031.1"/>
    <property type="molecule type" value="Genomic_DNA"/>
</dbReference>
<name>A0AAV2SD68_MEGNR</name>
<evidence type="ECO:0000259" key="2">
    <source>
        <dbReference type="Pfam" id="PF07648"/>
    </source>
</evidence>
<dbReference type="AlphaFoldDB" id="A0AAV2SD68"/>
<sequence>MVRFCVSAFVIFLSLCALSAAAPSLSKPTSECQRWCPRPGPDGDQCCDDDFLWSCFLSSGLLCTRIVICGSDGIVYPNSCAFDEAQCRNPALQRGDSCSFDNSGK</sequence>
<comment type="caution">
    <text evidence="3">The sequence shown here is derived from an EMBL/GenBank/DDBJ whole genome shotgun (WGS) entry which is preliminary data.</text>
</comment>
<keyword evidence="4" id="KW-1185">Reference proteome</keyword>
<feature type="chain" id="PRO_5043718854" description="Kazal-like domain-containing protein" evidence="1">
    <location>
        <begin position="22"/>
        <end position="105"/>
    </location>
</feature>
<evidence type="ECO:0000313" key="4">
    <source>
        <dbReference type="Proteomes" id="UP001497623"/>
    </source>
</evidence>
<dbReference type="Pfam" id="PF07648">
    <property type="entry name" value="Kazal_2"/>
    <property type="match status" value="1"/>
</dbReference>
<dbReference type="SUPFAM" id="SSF100895">
    <property type="entry name" value="Kazal-type serine protease inhibitors"/>
    <property type="match status" value="1"/>
</dbReference>
<protein>
    <recommendedName>
        <fullName evidence="2">Kazal-like domain-containing protein</fullName>
    </recommendedName>
</protein>
<dbReference type="Proteomes" id="UP001497623">
    <property type="component" value="Unassembled WGS sequence"/>
</dbReference>
<evidence type="ECO:0000313" key="3">
    <source>
        <dbReference type="EMBL" id="CAL4187031.1"/>
    </source>
</evidence>
<accession>A0AAV2SD68</accession>
<gene>
    <name evidence="3" type="ORF">MNOR_LOCUS36141</name>
</gene>
<dbReference type="InterPro" id="IPR036058">
    <property type="entry name" value="Kazal_dom_sf"/>
</dbReference>
<evidence type="ECO:0000256" key="1">
    <source>
        <dbReference type="SAM" id="SignalP"/>
    </source>
</evidence>
<keyword evidence="1" id="KW-0732">Signal</keyword>
<proteinExistence type="predicted"/>
<organism evidence="3 4">
    <name type="scientific">Meganyctiphanes norvegica</name>
    <name type="common">Northern krill</name>
    <name type="synonym">Thysanopoda norvegica</name>
    <dbReference type="NCBI Taxonomy" id="48144"/>
    <lineage>
        <taxon>Eukaryota</taxon>
        <taxon>Metazoa</taxon>
        <taxon>Ecdysozoa</taxon>
        <taxon>Arthropoda</taxon>
        <taxon>Crustacea</taxon>
        <taxon>Multicrustacea</taxon>
        <taxon>Malacostraca</taxon>
        <taxon>Eumalacostraca</taxon>
        <taxon>Eucarida</taxon>
        <taxon>Euphausiacea</taxon>
        <taxon>Euphausiidae</taxon>
        <taxon>Meganyctiphanes</taxon>
    </lineage>
</organism>
<feature type="domain" description="Kazal-like" evidence="2">
    <location>
        <begin position="68"/>
        <end position="89"/>
    </location>
</feature>